<geneLocation type="plasmid" evidence="2">
    <name>pmppla107</name>
</geneLocation>
<reference evidence="1 2" key="1">
    <citation type="journal article" date="2011" name="PLoS Pathog.">
        <title>Dynamic evolution of pathogenicity revealed by sequencing and comparative genomics of 19 Pseudomonas syringae isolates.</title>
        <authorList>
            <person name="Baltrus D.A."/>
            <person name="Nishimura M.T."/>
            <person name="Romanchuk A."/>
            <person name="Chang J.H."/>
            <person name="Mukhtar M.S."/>
            <person name="Cherkis K."/>
            <person name="Roach J."/>
            <person name="Grant S.R."/>
            <person name="Jones C.D."/>
            <person name="Dangl J.L."/>
        </authorList>
    </citation>
    <scope>NUCLEOTIDE SEQUENCE [LARGE SCALE GENOMIC DNA]</scope>
    <source>
        <strain evidence="1 2">M301315</strain>
    </source>
</reference>
<gene>
    <name evidence="1" type="ORF">PLA107_031260</name>
</gene>
<name>A0AAD0PVW3_PSEAV</name>
<accession>A0AAD0PVW3</accession>
<dbReference type="AlphaFoldDB" id="A0AAD0PVW3"/>
<protein>
    <submittedName>
        <fullName evidence="1">Uncharacterized protein</fullName>
    </submittedName>
</protein>
<evidence type="ECO:0000313" key="2">
    <source>
        <dbReference type="Proteomes" id="UP000006426"/>
    </source>
</evidence>
<sequence length="406" mass="46461">MDGKRPVTFNKQEYPSLSECPDWVDGVIARTAYDYVSQAALSGTPAKLAQYKLEVMTGHNESFACYLALTVLEMGDEQDLGDYVITAINDLKLLSNTRFAYDSIVRSFSMASYMSHYRKSPETRDRFEFLGRIETHPFIAMSIAFDDEKMAEKLISNARNKFEYTMTYLGSLAHFPYRDSKVRSLLVSQFEDIRDQEISIRLELQKGMLGGRMKAYNYSKHSLEKAPLYADYDFKDADLLDLKVCDTPGFDQWLENDRESLNTLAENLNYGSHSRLEGKASALIPYMGKAFAKIFESGMPADQAYLQACMGYSQHKVALAKQFYTSDEDLHRDILHNLLSKLRDKDVLCNYIAKTFIERLGVGYVLDLVEHQEDFLVIAKHIKHNVVMQRLTHDQRDSLIGHDIGL</sequence>
<dbReference type="Proteomes" id="UP000006426">
    <property type="component" value="Plasmid pmppla107"/>
</dbReference>
<evidence type="ECO:0000313" key="1">
    <source>
        <dbReference type="EMBL" id="AXH59702.1"/>
    </source>
</evidence>
<proteinExistence type="predicted"/>
<keyword evidence="1" id="KW-0614">Plasmid</keyword>
<organism evidence="1 2">
    <name type="scientific">Pseudomonas amygdali pv. lachrymans str. M301315</name>
    <dbReference type="NCBI Taxonomy" id="629260"/>
    <lineage>
        <taxon>Bacteria</taxon>
        <taxon>Pseudomonadati</taxon>
        <taxon>Pseudomonadota</taxon>
        <taxon>Gammaproteobacteria</taxon>
        <taxon>Pseudomonadales</taxon>
        <taxon>Pseudomonadaceae</taxon>
        <taxon>Pseudomonas</taxon>
        <taxon>Pseudomonas amygdali</taxon>
    </lineage>
</organism>
<dbReference type="EMBL" id="CP031226">
    <property type="protein sequence ID" value="AXH59702.1"/>
    <property type="molecule type" value="Genomic_DNA"/>
</dbReference>